<keyword evidence="3" id="KW-1185">Reference proteome</keyword>
<evidence type="ECO:0000256" key="1">
    <source>
        <dbReference type="SAM" id="Phobius"/>
    </source>
</evidence>
<keyword evidence="1" id="KW-0812">Transmembrane</keyword>
<comment type="caution">
    <text evidence="2">The sequence shown here is derived from an EMBL/GenBank/DDBJ whole genome shotgun (WGS) entry which is preliminary data.</text>
</comment>
<organism evidence="2 3">
    <name type="scientific">Ceratopteris richardii</name>
    <name type="common">Triangle waterfern</name>
    <dbReference type="NCBI Taxonomy" id="49495"/>
    <lineage>
        <taxon>Eukaryota</taxon>
        <taxon>Viridiplantae</taxon>
        <taxon>Streptophyta</taxon>
        <taxon>Embryophyta</taxon>
        <taxon>Tracheophyta</taxon>
        <taxon>Polypodiopsida</taxon>
        <taxon>Polypodiidae</taxon>
        <taxon>Polypodiales</taxon>
        <taxon>Pteridineae</taxon>
        <taxon>Pteridaceae</taxon>
        <taxon>Parkerioideae</taxon>
        <taxon>Ceratopteris</taxon>
    </lineage>
</organism>
<dbReference type="AlphaFoldDB" id="A0A8T2TZC2"/>
<evidence type="ECO:0000313" key="3">
    <source>
        <dbReference type="Proteomes" id="UP000825935"/>
    </source>
</evidence>
<proteinExistence type="predicted"/>
<keyword evidence="1" id="KW-1133">Transmembrane helix</keyword>
<gene>
    <name evidence="2" type="ORF">KP509_10G021000</name>
</gene>
<accession>A0A8T2TZC2</accession>
<name>A0A8T2TZC2_CERRI</name>
<keyword evidence="1" id="KW-0472">Membrane</keyword>
<feature type="transmembrane region" description="Helical" evidence="1">
    <location>
        <begin position="44"/>
        <end position="63"/>
    </location>
</feature>
<feature type="transmembrane region" description="Helical" evidence="1">
    <location>
        <begin position="12"/>
        <end position="32"/>
    </location>
</feature>
<sequence length="125" mass="14180">MDFCSSCISESTCLAFKILVAAWTLYLLSGVGEDCIIGEGSFSVPHFYLLLPFFPTLTFLSIFSHKGPRYPHLILLCHHPADTRALQSQHEKPHQWFPSCLLTSFQKTLKHSTKRVSKTSFKKGF</sequence>
<protein>
    <submittedName>
        <fullName evidence="2">Uncharacterized protein</fullName>
    </submittedName>
</protein>
<evidence type="ECO:0000313" key="2">
    <source>
        <dbReference type="EMBL" id="KAH7426893.1"/>
    </source>
</evidence>
<reference evidence="2" key="1">
    <citation type="submission" date="2021-08" db="EMBL/GenBank/DDBJ databases">
        <title>WGS assembly of Ceratopteris richardii.</title>
        <authorList>
            <person name="Marchant D.B."/>
            <person name="Chen G."/>
            <person name="Jenkins J."/>
            <person name="Shu S."/>
            <person name="Leebens-Mack J."/>
            <person name="Grimwood J."/>
            <person name="Schmutz J."/>
            <person name="Soltis P."/>
            <person name="Soltis D."/>
            <person name="Chen Z.-H."/>
        </authorList>
    </citation>
    <scope>NUCLEOTIDE SEQUENCE</scope>
    <source>
        <strain evidence="2">Whitten #5841</strain>
        <tissue evidence="2">Leaf</tissue>
    </source>
</reference>
<dbReference type="EMBL" id="CM035415">
    <property type="protein sequence ID" value="KAH7426893.1"/>
    <property type="molecule type" value="Genomic_DNA"/>
</dbReference>
<dbReference type="Proteomes" id="UP000825935">
    <property type="component" value="Chromosome 10"/>
</dbReference>